<keyword evidence="2" id="KW-1185">Reference proteome</keyword>
<dbReference type="InParanoid" id="A0A316YIN0"/>
<accession>A0A316YIN0</accession>
<dbReference type="GeneID" id="37044036"/>
<evidence type="ECO:0000313" key="1">
    <source>
        <dbReference type="EMBL" id="PWN89400.1"/>
    </source>
</evidence>
<dbReference type="RefSeq" id="XP_025376598.1">
    <property type="nucleotide sequence ID" value="XM_025522120.1"/>
</dbReference>
<proteinExistence type="predicted"/>
<gene>
    <name evidence="1" type="ORF">FA10DRAFT_267970</name>
</gene>
<dbReference type="AlphaFoldDB" id="A0A316YIN0"/>
<reference evidence="1" key="1">
    <citation type="journal article" date="2018" name="Mol. Biol. Evol.">
        <title>Broad Genomic Sampling Reveals a Smut Pathogenic Ancestry of the Fungal Clade Ustilaginomycotina.</title>
        <authorList>
            <person name="Kijpornyongpan T."/>
            <person name="Mondo S.J."/>
            <person name="Barry K."/>
            <person name="Sandor L."/>
            <person name="Lee J."/>
            <person name="Lipzen A."/>
            <person name="Pangilinan J."/>
            <person name="LaButti K."/>
            <person name="Hainaut M."/>
            <person name="Henrissat B."/>
            <person name="Grigoriev I.V."/>
            <person name="Spatafora J.W."/>
            <person name="Aime M.C."/>
        </authorList>
    </citation>
    <scope>NUCLEOTIDE SEQUENCE [LARGE SCALE GENOMIC DNA]</scope>
    <source>
        <strain evidence="1">MCA 4198</strain>
    </source>
</reference>
<name>A0A316YIN0_9BASI</name>
<sequence>MVIAQIRLFLLPMHKQATSLAVVSLRSTSNACCRQTKIDMQSGFASFVPLGLLENISWLRTHPSLAVMQRMI</sequence>
<dbReference type="Proteomes" id="UP000245768">
    <property type="component" value="Unassembled WGS sequence"/>
</dbReference>
<evidence type="ECO:0000313" key="2">
    <source>
        <dbReference type="Proteomes" id="UP000245768"/>
    </source>
</evidence>
<organism evidence="1 2">
    <name type="scientific">Acaromyces ingoldii</name>
    <dbReference type="NCBI Taxonomy" id="215250"/>
    <lineage>
        <taxon>Eukaryota</taxon>
        <taxon>Fungi</taxon>
        <taxon>Dikarya</taxon>
        <taxon>Basidiomycota</taxon>
        <taxon>Ustilaginomycotina</taxon>
        <taxon>Exobasidiomycetes</taxon>
        <taxon>Exobasidiales</taxon>
        <taxon>Cryptobasidiaceae</taxon>
        <taxon>Acaromyces</taxon>
    </lineage>
</organism>
<protein>
    <submittedName>
        <fullName evidence="1">Uncharacterized protein</fullName>
    </submittedName>
</protein>
<dbReference type="EMBL" id="KZ819637">
    <property type="protein sequence ID" value="PWN89400.1"/>
    <property type="molecule type" value="Genomic_DNA"/>
</dbReference>